<reference evidence="8" key="1">
    <citation type="submission" date="2021-01" db="UniProtKB">
        <authorList>
            <consortium name="EnsemblMetazoa"/>
        </authorList>
    </citation>
    <scope>IDENTIFICATION</scope>
</reference>
<organism evidence="8 9">
    <name type="scientific">Clytia hemisphaerica</name>
    <dbReference type="NCBI Taxonomy" id="252671"/>
    <lineage>
        <taxon>Eukaryota</taxon>
        <taxon>Metazoa</taxon>
        <taxon>Cnidaria</taxon>
        <taxon>Hydrozoa</taxon>
        <taxon>Hydroidolina</taxon>
        <taxon>Leptothecata</taxon>
        <taxon>Obeliida</taxon>
        <taxon>Clytiidae</taxon>
        <taxon>Clytia</taxon>
    </lineage>
</organism>
<accession>A0A7M5VG41</accession>
<evidence type="ECO:0000313" key="8">
    <source>
        <dbReference type="EnsemblMetazoa" id="CLYHEMP010398.1"/>
    </source>
</evidence>
<proteinExistence type="inferred from homology"/>
<dbReference type="GO" id="GO:0004620">
    <property type="term" value="F:phospholipase activity"/>
    <property type="evidence" value="ECO:0007669"/>
    <property type="project" value="InterPro"/>
</dbReference>
<keyword evidence="5 7" id="KW-0443">Lipid metabolism</keyword>
<dbReference type="Gene3D" id="3.60.60.30">
    <property type="match status" value="1"/>
</dbReference>
<comment type="function">
    <text evidence="7">Putative phospholipase.</text>
</comment>
<dbReference type="OrthoDB" id="443524at2759"/>
<keyword evidence="9" id="KW-1185">Reference proteome</keyword>
<comment type="similarity">
    <text evidence="1 7">Belongs to the phospholipase B-like family.</text>
</comment>
<evidence type="ECO:0000313" key="9">
    <source>
        <dbReference type="Proteomes" id="UP000594262"/>
    </source>
</evidence>
<dbReference type="GeneID" id="136801142"/>
<keyword evidence="2 7" id="KW-0732">Signal</keyword>
<feature type="signal peptide" evidence="7">
    <location>
        <begin position="1"/>
        <end position="18"/>
    </location>
</feature>
<evidence type="ECO:0000256" key="3">
    <source>
        <dbReference type="ARBA" id="ARBA00022801"/>
    </source>
</evidence>
<evidence type="ECO:0000256" key="7">
    <source>
        <dbReference type="RuleBase" id="RU364138"/>
    </source>
</evidence>
<dbReference type="InterPro" id="IPR007000">
    <property type="entry name" value="PLipase_B-like"/>
</dbReference>
<keyword evidence="6" id="KW-0325">Glycoprotein</keyword>
<feature type="chain" id="PRO_5029935509" description="Phospholipase B-like" evidence="7">
    <location>
        <begin position="19"/>
        <end position="561"/>
    </location>
</feature>
<evidence type="ECO:0000256" key="4">
    <source>
        <dbReference type="ARBA" id="ARBA00022963"/>
    </source>
</evidence>
<evidence type="ECO:0000256" key="6">
    <source>
        <dbReference type="ARBA" id="ARBA00023180"/>
    </source>
</evidence>
<keyword evidence="3 7" id="KW-0378">Hydrolase</keyword>
<protein>
    <recommendedName>
        <fullName evidence="7">Phospholipase B-like</fullName>
        <ecNumber evidence="7">3.1.1.-</ecNumber>
    </recommendedName>
</protein>
<dbReference type="AlphaFoldDB" id="A0A7M5VG41"/>
<dbReference type="PANTHER" id="PTHR12370">
    <property type="entry name" value="PHOSPHOLIPASE B-RELATED"/>
    <property type="match status" value="1"/>
</dbReference>
<evidence type="ECO:0000256" key="5">
    <source>
        <dbReference type="ARBA" id="ARBA00023098"/>
    </source>
</evidence>
<evidence type="ECO:0000256" key="2">
    <source>
        <dbReference type="ARBA" id="ARBA00022729"/>
    </source>
</evidence>
<name>A0A7M5VG41_9CNID</name>
<dbReference type="Proteomes" id="UP000594262">
    <property type="component" value="Unplaced"/>
</dbReference>
<keyword evidence="4 7" id="KW-0442">Lipid degradation</keyword>
<dbReference type="RefSeq" id="XP_066913866.1">
    <property type="nucleotide sequence ID" value="XM_067057765.1"/>
</dbReference>
<dbReference type="GO" id="GO:0009395">
    <property type="term" value="P:phospholipid catabolic process"/>
    <property type="evidence" value="ECO:0007669"/>
    <property type="project" value="TreeGrafter"/>
</dbReference>
<dbReference type="PANTHER" id="PTHR12370:SF3">
    <property type="entry name" value="PHOSPHOLIPASE B-LIKE 2-RELATED"/>
    <property type="match status" value="1"/>
</dbReference>
<dbReference type="GO" id="GO:0005576">
    <property type="term" value="C:extracellular region"/>
    <property type="evidence" value="ECO:0007669"/>
    <property type="project" value="TreeGrafter"/>
</dbReference>
<dbReference type="EnsemblMetazoa" id="CLYHEMT010398.1">
    <property type="protein sequence ID" value="CLYHEMP010398.1"/>
    <property type="gene ID" value="CLYHEMG010398"/>
</dbReference>
<dbReference type="Pfam" id="PF04916">
    <property type="entry name" value="Phospholip_B"/>
    <property type="match status" value="1"/>
</dbReference>
<sequence length="561" mass="63355">MWTFCLTFLGCSFFLVAGLPAQGIREEGDDDDVETIKVSVVLNSKNDLEIKDGIVKPFVAYAAFKNSVNQTGWSMLTLSTNGSFDDELQAQAAGMAEGYISADHIMMYFNATAAGYCAADSAFCTTLQNYIDTNDKWIQDNLKSNKNDPYWKHVNLVNKQIEGMVSGYEASKMMPAMSLFDFKLLNLFGDLEDLEQALKKKNLKKVLGSGSCSALIKLFPNNAELAISHVTWNDFNAMLRIYKRYNMSLHSHPGQESGVIPGHLQSFSSYPGVVYSGDDFYILSSGLVTQETTIGNSNNDLWKHVVPQTVFEFVRTVVANRLAPTGGRWAELFERHNSGTYNNQWMILNYNLFTPGKPLQPDTLWILEQLPGTVHMADMTMFLVDHGYWPSFNVPYFPYIYNISGVTAAKEKYGSWFDYDLNPRSQIFKRDHEKVVDMQTLVKLMRYNDFKNDPIAKCNCTPPYSGENAISARSDLNPANGTYPFGALGHRRHGGTDCKATNSRMAQTFSQFIVAGPTFDQQPPFKWSDTEWKKPLGLPDEFKFEPALLDWNLEEWAQEPF</sequence>
<evidence type="ECO:0000256" key="1">
    <source>
        <dbReference type="ARBA" id="ARBA00007835"/>
    </source>
</evidence>
<dbReference type="EC" id="3.1.1.-" evidence="7"/>